<dbReference type="InterPro" id="IPR001878">
    <property type="entry name" value="Znf_CCHC"/>
</dbReference>
<dbReference type="EMBL" id="BKCJ010000478">
    <property type="protein sequence ID" value="GEU33563.1"/>
    <property type="molecule type" value="Genomic_DNA"/>
</dbReference>
<feature type="domain" description="CCHC-type" evidence="2">
    <location>
        <begin position="338"/>
        <end position="354"/>
    </location>
</feature>
<proteinExistence type="predicted"/>
<dbReference type="Pfam" id="PF00098">
    <property type="entry name" value="zf-CCHC"/>
    <property type="match status" value="1"/>
</dbReference>
<keyword evidence="1" id="KW-0863">Zinc-finger</keyword>
<organism evidence="3">
    <name type="scientific">Tanacetum cinerariifolium</name>
    <name type="common">Dalmatian daisy</name>
    <name type="synonym">Chrysanthemum cinerariifolium</name>
    <dbReference type="NCBI Taxonomy" id="118510"/>
    <lineage>
        <taxon>Eukaryota</taxon>
        <taxon>Viridiplantae</taxon>
        <taxon>Streptophyta</taxon>
        <taxon>Embryophyta</taxon>
        <taxon>Tracheophyta</taxon>
        <taxon>Spermatophyta</taxon>
        <taxon>Magnoliopsida</taxon>
        <taxon>eudicotyledons</taxon>
        <taxon>Gunneridae</taxon>
        <taxon>Pentapetalae</taxon>
        <taxon>asterids</taxon>
        <taxon>campanulids</taxon>
        <taxon>Asterales</taxon>
        <taxon>Asteraceae</taxon>
        <taxon>Asteroideae</taxon>
        <taxon>Anthemideae</taxon>
        <taxon>Anthemidinae</taxon>
        <taxon>Tanacetum</taxon>
    </lineage>
</organism>
<name>A0A6L2J983_TANCI</name>
<keyword evidence="1" id="KW-0479">Metal-binding</keyword>
<dbReference type="PROSITE" id="PS50158">
    <property type="entry name" value="ZF_CCHC"/>
    <property type="match status" value="1"/>
</dbReference>
<dbReference type="SUPFAM" id="SSF57756">
    <property type="entry name" value="Retrovirus zinc finger-like domains"/>
    <property type="match status" value="1"/>
</dbReference>
<keyword evidence="1" id="KW-0862">Zinc</keyword>
<accession>A0A6L2J983</accession>
<dbReference type="GO" id="GO:0008270">
    <property type="term" value="F:zinc ion binding"/>
    <property type="evidence" value="ECO:0007669"/>
    <property type="project" value="UniProtKB-KW"/>
</dbReference>
<sequence>MSRDVITVGSTMKIPFLYRGEYSQWRERFLNYLEEKTDAEAMHNSINNCDHPLLVISQVSLDGSTSAVPPPLKDKSIWSEAEKKNRKIDRLARSVLIQGYPNDIYSLIDGNKTAKDLWDALERHMLGSKYGEQDRKAAVLYEYETFKATEGEMLLDTYTRYLQVINDLKKCGFSKDNCELNFKFLNNLQPEWKQHATMMRQNKNLMDINIDALYNILKQNQSDVNEAMSYKKKPVKVTSDPLALVAEKTKVSKSKEKVVVSLESEESDDDDISELKKITALLAKAFNRKKFYAKPTNNNLRTYLASYSANKKQECVKSGDKKEDKKVDETKRDMSKVKCYNCKKEGHFSKDCKKAKVKDYNYYKTKMLLAKKDSDEQVLLDEDHAWMESSSDSDQEINANMVFMAQIEKVLLESEKSSSSVDETIAEVFYYTSESESESEYETSEYYDHSTNYGFFVDNNDDQEIFHDACENFDENHIVSQIDHDDSNVDHNDSKKII</sequence>
<gene>
    <name evidence="3" type="ORF">Tci_005541</name>
</gene>
<comment type="caution">
    <text evidence="3">The sequence shown here is derived from an EMBL/GenBank/DDBJ whole genome shotgun (WGS) entry which is preliminary data.</text>
</comment>
<dbReference type="SMART" id="SM00343">
    <property type="entry name" value="ZnF_C2HC"/>
    <property type="match status" value="1"/>
</dbReference>
<evidence type="ECO:0000259" key="2">
    <source>
        <dbReference type="PROSITE" id="PS50158"/>
    </source>
</evidence>
<dbReference type="AlphaFoldDB" id="A0A6L2J983"/>
<dbReference type="Gene3D" id="4.10.60.10">
    <property type="entry name" value="Zinc finger, CCHC-type"/>
    <property type="match status" value="1"/>
</dbReference>
<protein>
    <recommendedName>
        <fullName evidence="2">CCHC-type domain-containing protein</fullName>
    </recommendedName>
</protein>
<evidence type="ECO:0000313" key="3">
    <source>
        <dbReference type="EMBL" id="GEU33563.1"/>
    </source>
</evidence>
<evidence type="ECO:0000256" key="1">
    <source>
        <dbReference type="PROSITE-ProRule" id="PRU00047"/>
    </source>
</evidence>
<dbReference type="InterPro" id="IPR036875">
    <property type="entry name" value="Znf_CCHC_sf"/>
</dbReference>
<dbReference type="Pfam" id="PF14223">
    <property type="entry name" value="Retrotran_gag_2"/>
    <property type="match status" value="1"/>
</dbReference>
<reference evidence="3" key="1">
    <citation type="journal article" date="2019" name="Sci. Rep.">
        <title>Draft genome of Tanacetum cinerariifolium, the natural source of mosquito coil.</title>
        <authorList>
            <person name="Yamashiro T."/>
            <person name="Shiraishi A."/>
            <person name="Satake H."/>
            <person name="Nakayama K."/>
        </authorList>
    </citation>
    <scope>NUCLEOTIDE SEQUENCE</scope>
</reference>
<dbReference type="GO" id="GO:0003676">
    <property type="term" value="F:nucleic acid binding"/>
    <property type="evidence" value="ECO:0007669"/>
    <property type="project" value="InterPro"/>
</dbReference>